<name>A0A6B9ST38_9CAUD</name>
<keyword evidence="1" id="KW-1133">Transmembrane helix</keyword>
<gene>
    <name evidence="2" type="ORF">VH12019_00028</name>
</gene>
<proteinExistence type="predicted"/>
<organism evidence="2 3">
    <name type="scientific">Vibrio phage VH1_2019</name>
    <dbReference type="NCBI Taxonomy" id="2686307"/>
    <lineage>
        <taxon>Viruses</taxon>
        <taxon>Duplodnaviria</taxon>
        <taxon>Heunggongvirae</taxon>
        <taxon>Uroviricota</taxon>
        <taxon>Caudoviricetes</taxon>
        <taxon>Pantevenvirales</taxon>
        <taxon>Straboviridae</taxon>
        <taxon>Schizotequatrovirus</taxon>
        <taxon>Schizotequatrovirus KVP40</taxon>
    </lineage>
</organism>
<evidence type="ECO:0000313" key="3">
    <source>
        <dbReference type="Proteomes" id="UP000464957"/>
    </source>
</evidence>
<reference evidence="2 3" key="1">
    <citation type="submission" date="2019-12" db="EMBL/GenBank/DDBJ databases">
        <authorList>
            <person name="Harris M."/>
            <person name="Ho T.C."/>
            <person name="Fruchtman H."/>
            <person name="Garin M."/>
            <person name="Kubatin V."/>
            <person name="Lu T."/>
            <person name="Xue L."/>
            <person name="Marr M.T."/>
        </authorList>
    </citation>
    <scope>NUCLEOTIDE SEQUENCE [LARGE SCALE GENOMIC DNA]</scope>
</reference>
<keyword evidence="1" id="KW-0472">Membrane</keyword>
<accession>A0A6B9ST38</accession>
<dbReference type="Proteomes" id="UP000464957">
    <property type="component" value="Segment"/>
</dbReference>
<dbReference type="EMBL" id="MN794232">
    <property type="protein sequence ID" value="QHJ74355.1"/>
    <property type="molecule type" value="Genomic_DNA"/>
</dbReference>
<keyword evidence="1" id="KW-0812">Transmembrane</keyword>
<protein>
    <submittedName>
        <fullName evidence="2">Uncharacterized protein</fullName>
    </submittedName>
</protein>
<feature type="transmembrane region" description="Helical" evidence="1">
    <location>
        <begin position="25"/>
        <end position="45"/>
    </location>
</feature>
<evidence type="ECO:0000313" key="2">
    <source>
        <dbReference type="EMBL" id="QHJ74355.1"/>
    </source>
</evidence>
<sequence>MFALSLLMLILVVYLFVTDKTKRTVPFMILLTATAFNSIIQYYLMDILSLSVSLS</sequence>
<evidence type="ECO:0000256" key="1">
    <source>
        <dbReference type="SAM" id="Phobius"/>
    </source>
</evidence>